<evidence type="ECO:0000256" key="3">
    <source>
        <dbReference type="ARBA" id="ARBA00022701"/>
    </source>
</evidence>
<keyword evidence="9" id="KW-1185">Reference proteome</keyword>
<dbReference type="GO" id="GO:0031179">
    <property type="term" value="P:peptide modification"/>
    <property type="evidence" value="ECO:0007669"/>
    <property type="project" value="InterPro"/>
</dbReference>
<evidence type="ECO:0000256" key="6">
    <source>
        <dbReference type="PIRSR" id="PIRSR607822-1"/>
    </source>
</evidence>
<dbReference type="InterPro" id="IPR027417">
    <property type="entry name" value="P-loop_NTPase"/>
</dbReference>
<dbReference type="PaxDb" id="29760-VIT_00s0160g00140.t01"/>
<dbReference type="InterPro" id="IPR001752">
    <property type="entry name" value="Kinesin_motor_dom"/>
</dbReference>
<dbReference type="GO" id="GO:0007018">
    <property type="term" value="P:microtubule-based movement"/>
    <property type="evidence" value="ECO:0007669"/>
    <property type="project" value="InterPro"/>
</dbReference>
<dbReference type="PANTHER" id="PTHR47971:SF8">
    <property type="entry name" value="KINESIN-LIKE PROTEIN"/>
    <property type="match status" value="1"/>
</dbReference>
<evidence type="ECO:0000259" key="7">
    <source>
        <dbReference type="Pfam" id="PF00225"/>
    </source>
</evidence>
<dbReference type="Pfam" id="PF05147">
    <property type="entry name" value="LANC_like"/>
    <property type="match status" value="1"/>
</dbReference>
<evidence type="ECO:0000256" key="5">
    <source>
        <dbReference type="ARBA" id="ARBA00023212"/>
    </source>
</evidence>
<dbReference type="SUPFAM" id="SSF52540">
    <property type="entry name" value="P-loop containing nucleoside triphosphate hydrolases"/>
    <property type="match status" value="1"/>
</dbReference>
<comment type="subcellular location">
    <subcellularLocation>
        <location evidence="1">Cytoplasm</location>
        <location evidence="1">Cytoskeleton</location>
    </subcellularLocation>
</comment>
<evidence type="ECO:0000256" key="1">
    <source>
        <dbReference type="ARBA" id="ARBA00004245"/>
    </source>
</evidence>
<keyword evidence="6" id="KW-0862">Zinc</keyword>
<dbReference type="Gene3D" id="3.40.850.10">
    <property type="entry name" value="Kinesin motor domain"/>
    <property type="match status" value="1"/>
</dbReference>
<dbReference type="InterPro" id="IPR007822">
    <property type="entry name" value="LANC-like"/>
</dbReference>
<evidence type="ECO:0000256" key="4">
    <source>
        <dbReference type="ARBA" id="ARBA00023175"/>
    </source>
</evidence>
<gene>
    <name evidence="8" type="ORF">VIT_00s0160g00140</name>
</gene>
<evidence type="ECO:0000313" key="9">
    <source>
        <dbReference type="Proteomes" id="UP000009183"/>
    </source>
</evidence>
<keyword evidence="6" id="KW-0479">Metal-binding</keyword>
<accession>D7TYM9</accession>
<dbReference type="Proteomes" id="UP000009183">
    <property type="component" value="Unassembled WGS sequence, unordered"/>
</dbReference>
<keyword evidence="2" id="KW-0963">Cytoplasm</keyword>
<dbReference type="GO" id="GO:0008017">
    <property type="term" value="F:microtubule binding"/>
    <property type="evidence" value="ECO:0007669"/>
    <property type="project" value="InterPro"/>
</dbReference>
<dbReference type="AlphaFoldDB" id="D7TYM9"/>
<feature type="domain" description="Kinesin motor" evidence="7">
    <location>
        <begin position="58"/>
        <end position="136"/>
    </location>
</feature>
<evidence type="ECO:0000313" key="8">
    <source>
        <dbReference type="EMBL" id="CBI35605.3"/>
    </source>
</evidence>
<dbReference type="EMBL" id="FN596272">
    <property type="protein sequence ID" value="CBI35605.3"/>
    <property type="molecule type" value="Genomic_DNA"/>
</dbReference>
<dbReference type="InterPro" id="IPR036961">
    <property type="entry name" value="Kinesin_motor_dom_sf"/>
</dbReference>
<dbReference type="HOGENOM" id="CLU_1771445_0_0_1"/>
<feature type="binding site" evidence="6">
    <location>
        <position position="26"/>
    </location>
    <ligand>
        <name>Zn(2+)</name>
        <dbReference type="ChEBI" id="CHEBI:29105"/>
    </ligand>
</feature>
<keyword evidence="4" id="KW-0505">Motor protein</keyword>
<proteinExistence type="predicted"/>
<protein>
    <recommendedName>
        <fullName evidence="7">Kinesin motor domain-containing protein</fullName>
    </recommendedName>
</protein>
<organism evidence="8 9">
    <name type="scientific">Vitis vinifera</name>
    <name type="common">Grape</name>
    <dbReference type="NCBI Taxonomy" id="29760"/>
    <lineage>
        <taxon>Eukaryota</taxon>
        <taxon>Viridiplantae</taxon>
        <taxon>Streptophyta</taxon>
        <taxon>Embryophyta</taxon>
        <taxon>Tracheophyta</taxon>
        <taxon>Spermatophyta</taxon>
        <taxon>Magnoliopsida</taxon>
        <taxon>eudicotyledons</taxon>
        <taxon>Gunneridae</taxon>
        <taxon>Pentapetalae</taxon>
        <taxon>rosids</taxon>
        <taxon>Vitales</taxon>
        <taxon>Vitaceae</taxon>
        <taxon>Viteae</taxon>
        <taxon>Vitis</taxon>
    </lineage>
</organism>
<dbReference type="GO" id="GO:0005524">
    <property type="term" value="F:ATP binding"/>
    <property type="evidence" value="ECO:0007669"/>
    <property type="project" value="InterPro"/>
</dbReference>
<dbReference type="Pfam" id="PF00225">
    <property type="entry name" value="Kinesin"/>
    <property type="match status" value="1"/>
</dbReference>
<dbReference type="SUPFAM" id="SSF158745">
    <property type="entry name" value="LanC-like"/>
    <property type="match status" value="1"/>
</dbReference>
<dbReference type="InterPro" id="IPR027640">
    <property type="entry name" value="Kinesin-like_fam"/>
</dbReference>
<dbReference type="PANTHER" id="PTHR47971">
    <property type="entry name" value="KINESIN-RELATED PROTEIN 6"/>
    <property type="match status" value="1"/>
</dbReference>
<name>D7TYM9_VITVI</name>
<sequence>MLPLLCLNLAEVVWNHGLLKRVGVCHSISGNAYVFLSLYRLTCKMEFVLVPCWMSLLLMMRAAEDLIRWLHQPTYRHQRFKLWLNYFEMYGGKLLDLLSDRKKLCMREDRRQQACIVGLQEFEVLDAQIVKEILERSFYSMWWGLCG</sequence>
<dbReference type="STRING" id="29760.D7TYM9"/>
<keyword evidence="5" id="KW-0206">Cytoskeleton</keyword>
<feature type="binding site" evidence="6">
    <location>
        <position position="25"/>
    </location>
    <ligand>
        <name>Zn(2+)</name>
        <dbReference type="ChEBI" id="CHEBI:29105"/>
    </ligand>
</feature>
<keyword evidence="3" id="KW-0493">Microtubule</keyword>
<dbReference type="eggNOG" id="KOG2787">
    <property type="taxonomic scope" value="Eukaryota"/>
</dbReference>
<reference evidence="9" key="1">
    <citation type="journal article" date="2007" name="Nature">
        <title>The grapevine genome sequence suggests ancestral hexaploidization in major angiosperm phyla.</title>
        <authorList>
            <consortium name="The French-Italian Public Consortium for Grapevine Genome Characterization."/>
            <person name="Jaillon O."/>
            <person name="Aury J.-M."/>
            <person name="Noel B."/>
            <person name="Policriti A."/>
            <person name="Clepet C."/>
            <person name="Casagrande A."/>
            <person name="Choisne N."/>
            <person name="Aubourg S."/>
            <person name="Vitulo N."/>
            <person name="Jubin C."/>
            <person name="Vezzi A."/>
            <person name="Legeai F."/>
            <person name="Hugueney P."/>
            <person name="Dasilva C."/>
            <person name="Horner D."/>
            <person name="Mica E."/>
            <person name="Jublot D."/>
            <person name="Poulain J."/>
            <person name="Bruyere C."/>
            <person name="Billault A."/>
            <person name="Segurens B."/>
            <person name="Gouyvenoux M."/>
            <person name="Ugarte E."/>
            <person name="Cattonaro F."/>
            <person name="Anthouard V."/>
            <person name="Vico V."/>
            <person name="Del Fabbro C."/>
            <person name="Alaux M."/>
            <person name="Di Gaspero G."/>
            <person name="Dumas V."/>
            <person name="Felice N."/>
            <person name="Paillard S."/>
            <person name="Juman I."/>
            <person name="Moroldo M."/>
            <person name="Scalabrin S."/>
            <person name="Canaguier A."/>
            <person name="Le Clainche I."/>
            <person name="Malacrida G."/>
            <person name="Durand E."/>
            <person name="Pesole G."/>
            <person name="Laucou V."/>
            <person name="Chatelet P."/>
            <person name="Merdinoglu D."/>
            <person name="Delledonne M."/>
            <person name="Pezzotti M."/>
            <person name="Lecharny A."/>
            <person name="Scarpelli C."/>
            <person name="Artiguenave F."/>
            <person name="Pe M.E."/>
            <person name="Valle G."/>
            <person name="Morgante M."/>
            <person name="Caboche M."/>
            <person name="Adam-Blondon A.-F."/>
            <person name="Weissenbach J."/>
            <person name="Quetier F."/>
            <person name="Wincker P."/>
        </authorList>
    </citation>
    <scope>NUCLEOTIDE SEQUENCE [LARGE SCALE GENOMIC DNA]</scope>
    <source>
        <strain evidence="9">cv. Pinot noir / PN40024</strain>
    </source>
</reference>
<dbReference type="GO" id="GO:0046872">
    <property type="term" value="F:metal ion binding"/>
    <property type="evidence" value="ECO:0007669"/>
    <property type="project" value="UniProtKB-KW"/>
</dbReference>
<dbReference type="eggNOG" id="KOG0246">
    <property type="taxonomic scope" value="Eukaryota"/>
</dbReference>
<evidence type="ECO:0000256" key="2">
    <source>
        <dbReference type="ARBA" id="ARBA00022490"/>
    </source>
</evidence>
<dbReference type="InParanoid" id="D7TYM9"/>
<dbReference type="GO" id="GO:0005874">
    <property type="term" value="C:microtubule"/>
    <property type="evidence" value="ECO:0007669"/>
    <property type="project" value="UniProtKB-KW"/>
</dbReference>
<dbReference type="GO" id="GO:0003777">
    <property type="term" value="F:microtubule motor activity"/>
    <property type="evidence" value="ECO:0007669"/>
    <property type="project" value="InterPro"/>
</dbReference>